<dbReference type="PANTHER" id="PTHR35936:SF19">
    <property type="entry name" value="AMINO-ACID-BINDING PROTEIN YXEM-RELATED"/>
    <property type="match status" value="1"/>
</dbReference>
<keyword evidence="7" id="KW-1185">Reference proteome</keyword>
<keyword evidence="2" id="KW-0564">Palmitate</keyword>
<dbReference type="Pfam" id="PF00497">
    <property type="entry name" value="SBP_bac_3"/>
    <property type="match status" value="1"/>
</dbReference>
<dbReference type="SMART" id="SM00062">
    <property type="entry name" value="PBPb"/>
    <property type="match status" value="1"/>
</dbReference>
<dbReference type="Gene3D" id="3.40.190.10">
    <property type="entry name" value="Periplasmic binding protein-like II"/>
    <property type="match status" value="2"/>
</dbReference>
<dbReference type="InterPro" id="IPR001638">
    <property type="entry name" value="Solute-binding_3/MltF_N"/>
</dbReference>
<evidence type="ECO:0000259" key="5">
    <source>
        <dbReference type="SMART" id="SM00062"/>
    </source>
</evidence>
<keyword evidence="3" id="KW-0449">Lipoprotein</keyword>
<dbReference type="Proteomes" id="UP000321363">
    <property type="component" value="Unassembled WGS sequence"/>
</dbReference>
<protein>
    <submittedName>
        <fullName evidence="6">Transporter substrate-binding domain-containing protein</fullName>
    </submittedName>
</protein>
<evidence type="ECO:0000256" key="3">
    <source>
        <dbReference type="ARBA" id="ARBA00023288"/>
    </source>
</evidence>
<feature type="signal peptide" evidence="4">
    <location>
        <begin position="1"/>
        <end position="23"/>
    </location>
</feature>
<sequence length="271" mass="30070">MKRKSHLLVSMIALLGLAGIVNGCSSKEAANGTEEKVILVGTQNDYPPFAFADEKNELTGYDIEVVKEIDKKLDGYTFEFVATPWDSMFLALESNKIHAIADQVAKTPERQKKYLFTDESYFAAETVIVVKEGRTDIATLEDLEGKKVGALAGDSYTLLLEEHNKKADKDIILKYSESGNPSEILQDVQNGRVDAYVNDPIMISSVMEKFDLDLEVVGQPLVNDDMGIVFKNEKQGEELKAIIDPILNQLKEDGTLAKLSKKWTGGEYIPD</sequence>
<evidence type="ECO:0000313" key="7">
    <source>
        <dbReference type="Proteomes" id="UP000321363"/>
    </source>
</evidence>
<dbReference type="RefSeq" id="WP_146949834.1">
    <property type="nucleotide sequence ID" value="NZ_VOQF01000009.1"/>
</dbReference>
<evidence type="ECO:0000256" key="1">
    <source>
        <dbReference type="ARBA" id="ARBA00022729"/>
    </source>
</evidence>
<evidence type="ECO:0000256" key="4">
    <source>
        <dbReference type="SAM" id="SignalP"/>
    </source>
</evidence>
<evidence type="ECO:0000313" key="6">
    <source>
        <dbReference type="EMBL" id="TXC89569.1"/>
    </source>
</evidence>
<dbReference type="SUPFAM" id="SSF53850">
    <property type="entry name" value="Periplasmic binding protein-like II"/>
    <property type="match status" value="1"/>
</dbReference>
<evidence type="ECO:0000256" key="2">
    <source>
        <dbReference type="ARBA" id="ARBA00023139"/>
    </source>
</evidence>
<name>A0A5C6VXA3_9BACI</name>
<feature type="chain" id="PRO_5038443984" evidence="4">
    <location>
        <begin position="24"/>
        <end position="271"/>
    </location>
</feature>
<reference evidence="6 7" key="1">
    <citation type="journal article" date="2005" name="Int. J. Syst. Evol. Microbiol.">
        <title>Bacillus litoralis sp. nov., isolated from a tidal flat of the Yellow Sea in Korea.</title>
        <authorList>
            <person name="Yoon J.H."/>
            <person name="Oh T.K."/>
        </authorList>
    </citation>
    <scope>NUCLEOTIDE SEQUENCE [LARGE SCALE GENOMIC DNA]</scope>
    <source>
        <strain evidence="6 7">SW-211</strain>
    </source>
</reference>
<dbReference type="AlphaFoldDB" id="A0A5C6VXA3"/>
<dbReference type="OrthoDB" id="8613538at2"/>
<accession>A0A5C6VXA3</accession>
<comment type="caution">
    <text evidence="6">The sequence shown here is derived from an EMBL/GenBank/DDBJ whole genome shotgun (WGS) entry which is preliminary data.</text>
</comment>
<organism evidence="6 7">
    <name type="scientific">Metabacillus litoralis</name>
    <dbReference type="NCBI Taxonomy" id="152268"/>
    <lineage>
        <taxon>Bacteria</taxon>
        <taxon>Bacillati</taxon>
        <taxon>Bacillota</taxon>
        <taxon>Bacilli</taxon>
        <taxon>Bacillales</taxon>
        <taxon>Bacillaceae</taxon>
        <taxon>Metabacillus</taxon>
    </lineage>
</organism>
<keyword evidence="1 4" id="KW-0732">Signal</keyword>
<dbReference type="PANTHER" id="PTHR35936">
    <property type="entry name" value="MEMBRANE-BOUND LYTIC MUREIN TRANSGLYCOSYLASE F"/>
    <property type="match status" value="1"/>
</dbReference>
<gene>
    <name evidence="6" type="ORF">FS935_16950</name>
</gene>
<proteinExistence type="predicted"/>
<dbReference type="EMBL" id="VOQF01000009">
    <property type="protein sequence ID" value="TXC89569.1"/>
    <property type="molecule type" value="Genomic_DNA"/>
</dbReference>
<feature type="domain" description="Solute-binding protein family 3/N-terminal" evidence="5">
    <location>
        <begin position="37"/>
        <end position="267"/>
    </location>
</feature>